<dbReference type="Proteomes" id="UP000460257">
    <property type="component" value="Unassembled WGS sequence"/>
</dbReference>
<protein>
    <submittedName>
        <fullName evidence="3">Helix-turn-helix transcriptional regulator</fullName>
    </submittedName>
</protein>
<dbReference type="SMART" id="SM00530">
    <property type="entry name" value="HTH_XRE"/>
    <property type="match status" value="1"/>
</dbReference>
<organism evidence="3 4">
    <name type="scientific">Candidatus Weimeria bifida</name>
    <dbReference type="NCBI Taxonomy" id="2599074"/>
    <lineage>
        <taxon>Bacteria</taxon>
        <taxon>Bacillati</taxon>
        <taxon>Bacillota</taxon>
        <taxon>Clostridia</taxon>
        <taxon>Lachnospirales</taxon>
        <taxon>Lachnospiraceae</taxon>
        <taxon>Candidatus Weimeria</taxon>
    </lineage>
</organism>
<dbReference type="EMBL" id="VOGC01000007">
    <property type="protein sequence ID" value="MQN02112.1"/>
    <property type="molecule type" value="Genomic_DNA"/>
</dbReference>
<keyword evidence="1" id="KW-0472">Membrane</keyword>
<dbReference type="CDD" id="cd00093">
    <property type="entry name" value="HTH_XRE"/>
    <property type="match status" value="1"/>
</dbReference>
<dbReference type="InterPro" id="IPR010982">
    <property type="entry name" value="Lambda_DNA-bd_dom_sf"/>
</dbReference>
<evidence type="ECO:0000313" key="3">
    <source>
        <dbReference type="EMBL" id="MQN02112.1"/>
    </source>
</evidence>
<keyword evidence="4" id="KW-1185">Reference proteome</keyword>
<evidence type="ECO:0000313" key="4">
    <source>
        <dbReference type="Proteomes" id="UP000460257"/>
    </source>
</evidence>
<feature type="transmembrane region" description="Helical" evidence="1">
    <location>
        <begin position="38"/>
        <end position="64"/>
    </location>
</feature>
<dbReference type="Gene3D" id="1.10.260.40">
    <property type="entry name" value="lambda repressor-like DNA-binding domains"/>
    <property type="match status" value="1"/>
</dbReference>
<dbReference type="InterPro" id="IPR001387">
    <property type="entry name" value="Cro/C1-type_HTH"/>
</dbReference>
<sequence length="189" mass="21838">MSTIIQHFIVLFPQEIFSIDFQFAISKIPGSLRVSRIYFYYSTIFSNIPLFFSYFSMLSSYFLISSNFQERTAMLKDNPLHIFSERLSSLLEENNIKKADFANEIGISPTTLSGYLSGKHCPDFETLMTICKKLGTHPDYLLGMSTNKLQDPSTFSSQENELLKYYKQLSENQQYFALGEVKMLFKKGK</sequence>
<feature type="domain" description="HTH cro/C1-type" evidence="2">
    <location>
        <begin position="87"/>
        <end position="141"/>
    </location>
</feature>
<dbReference type="AlphaFoldDB" id="A0A6N7J0R4"/>
<evidence type="ECO:0000259" key="2">
    <source>
        <dbReference type="PROSITE" id="PS50943"/>
    </source>
</evidence>
<dbReference type="SUPFAM" id="SSF47413">
    <property type="entry name" value="lambda repressor-like DNA-binding domains"/>
    <property type="match status" value="1"/>
</dbReference>
<reference evidence="3" key="1">
    <citation type="journal article" date="2020" name="Appl. Environ. Microbiol.">
        <title>Medium-Chain Fatty Acid Synthesis by 'Candidatus Weimeria bifida' gen. nov., sp. nov., and 'Candidatus Pseudoramibacter fermentans' sp. nov.</title>
        <authorList>
            <person name="Scarborough M.J."/>
            <person name="Myers K.S."/>
            <person name="Donohue T.J."/>
            <person name="Noguera D.R."/>
        </authorList>
    </citation>
    <scope>NUCLEOTIDE SEQUENCE</scope>
    <source>
        <strain evidence="3">LCO1.1</strain>
    </source>
</reference>
<evidence type="ECO:0000256" key="1">
    <source>
        <dbReference type="SAM" id="Phobius"/>
    </source>
</evidence>
<dbReference type="Pfam" id="PF01381">
    <property type="entry name" value="HTH_3"/>
    <property type="match status" value="1"/>
</dbReference>
<keyword evidence="1" id="KW-0812">Transmembrane</keyword>
<comment type="caution">
    <text evidence="3">The sequence shown here is derived from an EMBL/GenBank/DDBJ whole genome shotgun (WGS) entry which is preliminary data.</text>
</comment>
<accession>A0A6N7J0R4</accession>
<dbReference type="PROSITE" id="PS50943">
    <property type="entry name" value="HTH_CROC1"/>
    <property type="match status" value="1"/>
</dbReference>
<proteinExistence type="predicted"/>
<gene>
    <name evidence="3" type="ORF">FRC54_09480</name>
</gene>
<name>A0A6N7J0R4_9FIRM</name>
<keyword evidence="1" id="KW-1133">Transmembrane helix</keyword>
<dbReference type="GO" id="GO:0003677">
    <property type="term" value="F:DNA binding"/>
    <property type="evidence" value="ECO:0007669"/>
    <property type="project" value="InterPro"/>
</dbReference>